<reference evidence="2 3" key="1">
    <citation type="submission" date="2022-05" db="EMBL/GenBank/DDBJ databases">
        <authorList>
            <person name="Park J.-S."/>
        </authorList>
    </citation>
    <scope>NUCLEOTIDE SEQUENCE [LARGE SCALE GENOMIC DNA]</scope>
    <source>
        <strain evidence="2 3">2012CJ35-5</strain>
    </source>
</reference>
<keyword evidence="3" id="KW-1185">Reference proteome</keyword>
<feature type="transmembrane region" description="Helical" evidence="1">
    <location>
        <begin position="140"/>
        <end position="158"/>
    </location>
</feature>
<organism evidence="2 3">
    <name type="scientific">Flagellimonas spongiicola</name>
    <dbReference type="NCBI Taxonomy" id="2942208"/>
    <lineage>
        <taxon>Bacteria</taxon>
        <taxon>Pseudomonadati</taxon>
        <taxon>Bacteroidota</taxon>
        <taxon>Flavobacteriia</taxon>
        <taxon>Flavobacteriales</taxon>
        <taxon>Flavobacteriaceae</taxon>
        <taxon>Flagellimonas</taxon>
    </lineage>
</organism>
<keyword evidence="1" id="KW-1133">Transmembrane helix</keyword>
<dbReference type="RefSeq" id="WP_249656838.1">
    <property type="nucleotide sequence ID" value="NZ_JAMFMA010000002.1"/>
</dbReference>
<sequence>MGNTTLFIAIILTGLSAGLCFTWGNAVATGIANLNDQGYLQAFQAMNRTIQNPLFFLVFFGPVLLTFWSSFINRTDSISIFWLCFSAGLIYLVGLALVTIFGNVPLNEMLDKTDLLSSSVEDLAQLRNQFEQPWNRFHTIRTVSSTISFGLLTLAALIK</sequence>
<evidence type="ECO:0000313" key="2">
    <source>
        <dbReference type="EMBL" id="MCL6273646.1"/>
    </source>
</evidence>
<dbReference type="EMBL" id="JAMFMA010000002">
    <property type="protein sequence ID" value="MCL6273646.1"/>
    <property type="molecule type" value="Genomic_DNA"/>
</dbReference>
<accession>A0ABT0PQT0</accession>
<dbReference type="Pfam" id="PF08592">
    <property type="entry name" value="Anthrone_oxy"/>
    <property type="match status" value="1"/>
</dbReference>
<feature type="transmembrane region" description="Helical" evidence="1">
    <location>
        <begin position="50"/>
        <end position="68"/>
    </location>
</feature>
<evidence type="ECO:0000256" key="1">
    <source>
        <dbReference type="SAM" id="Phobius"/>
    </source>
</evidence>
<proteinExistence type="predicted"/>
<comment type="caution">
    <text evidence="2">The sequence shown here is derived from an EMBL/GenBank/DDBJ whole genome shotgun (WGS) entry which is preliminary data.</text>
</comment>
<evidence type="ECO:0000313" key="3">
    <source>
        <dbReference type="Proteomes" id="UP001203607"/>
    </source>
</evidence>
<protein>
    <submittedName>
        <fullName evidence="2">DUF1772 domain-containing protein</fullName>
    </submittedName>
</protein>
<gene>
    <name evidence="2" type="ORF">M3P19_06470</name>
</gene>
<keyword evidence="1" id="KW-0812">Transmembrane</keyword>
<keyword evidence="1" id="KW-0472">Membrane</keyword>
<dbReference type="InterPro" id="IPR013901">
    <property type="entry name" value="Anthrone_oxy"/>
</dbReference>
<feature type="transmembrane region" description="Helical" evidence="1">
    <location>
        <begin position="80"/>
        <end position="102"/>
    </location>
</feature>
<name>A0ABT0PQT0_9FLAO</name>
<dbReference type="Proteomes" id="UP001203607">
    <property type="component" value="Unassembled WGS sequence"/>
</dbReference>